<dbReference type="EMBL" id="CP053069">
    <property type="protein sequence ID" value="QJR12970.1"/>
    <property type="molecule type" value="Genomic_DNA"/>
</dbReference>
<evidence type="ECO:0000313" key="2">
    <source>
        <dbReference type="Proteomes" id="UP000501534"/>
    </source>
</evidence>
<gene>
    <name evidence="1" type="ORF">DSM104443_04064</name>
</gene>
<proteinExistence type="predicted"/>
<organism evidence="1 2">
    <name type="scientific">Usitatibacter rugosus</name>
    <dbReference type="NCBI Taxonomy" id="2732067"/>
    <lineage>
        <taxon>Bacteria</taxon>
        <taxon>Pseudomonadati</taxon>
        <taxon>Pseudomonadota</taxon>
        <taxon>Betaproteobacteria</taxon>
        <taxon>Nitrosomonadales</taxon>
        <taxon>Usitatibacteraceae</taxon>
        <taxon>Usitatibacter</taxon>
    </lineage>
</organism>
<evidence type="ECO:0000313" key="1">
    <source>
        <dbReference type="EMBL" id="QJR12970.1"/>
    </source>
</evidence>
<keyword evidence="2" id="KW-1185">Reference proteome</keyword>
<protein>
    <submittedName>
        <fullName evidence="1">Uncharacterized protein</fullName>
    </submittedName>
</protein>
<accession>A0A6M4H0E5</accession>
<reference evidence="1 2" key="1">
    <citation type="submission" date="2020-04" db="EMBL/GenBank/DDBJ databases">
        <title>Usitatibacter rugosus gen. nov., sp. nov. and Usitatibacter palustris sp. nov., novel members of Usitatibacteraceae fam. nov. within the order Nitrosomonadales isolated from soil.</title>
        <authorList>
            <person name="Huber K.J."/>
            <person name="Neumann-Schaal M."/>
            <person name="Geppert A."/>
            <person name="Luckner M."/>
            <person name="Wanner G."/>
            <person name="Overmann J."/>
        </authorList>
    </citation>
    <scope>NUCLEOTIDE SEQUENCE [LARGE SCALE GENOMIC DNA]</scope>
    <source>
        <strain evidence="1 2">0125_3</strain>
    </source>
</reference>
<dbReference type="Proteomes" id="UP000501534">
    <property type="component" value="Chromosome"/>
</dbReference>
<sequence length="106" mass="11318">MPLLGSQEKGELEVLILGKLEKHYEKYGPLSLLEPGLRVIVTSGGVELATRPQQDALAQVETRSLFTALCYLAADGTQAMPHESLEPLATEATSSLAAQINKLLGS</sequence>
<dbReference type="AlphaFoldDB" id="A0A6M4H0E5"/>
<dbReference type="KEGG" id="uru:DSM104443_04064"/>
<dbReference type="RefSeq" id="WP_171095641.1">
    <property type="nucleotide sequence ID" value="NZ_CP053069.1"/>
</dbReference>
<name>A0A6M4H0E5_9PROT</name>